<evidence type="ECO:0000256" key="7">
    <source>
        <dbReference type="ARBA" id="ARBA00022833"/>
    </source>
</evidence>
<proteinExistence type="inferred from homology"/>
<organism evidence="11 12">
    <name type="scientific">Ophiocordyceps polyrhachis-furcata BCC 54312</name>
    <dbReference type="NCBI Taxonomy" id="1330021"/>
    <lineage>
        <taxon>Eukaryota</taxon>
        <taxon>Fungi</taxon>
        <taxon>Dikarya</taxon>
        <taxon>Ascomycota</taxon>
        <taxon>Pezizomycotina</taxon>
        <taxon>Sordariomycetes</taxon>
        <taxon>Hypocreomycetidae</taxon>
        <taxon>Hypocreales</taxon>
        <taxon>Ophiocordycipitaceae</taxon>
        <taxon>Ophiocordyceps</taxon>
    </lineage>
</organism>
<dbReference type="GO" id="GO:0008237">
    <property type="term" value="F:metallopeptidase activity"/>
    <property type="evidence" value="ECO:0007669"/>
    <property type="project" value="UniProtKB-KW"/>
</dbReference>
<keyword evidence="6" id="KW-0378">Hydrolase</keyword>
<comment type="function">
    <text evidence="1">Secreted metalloproteinase that allows assimilation of proteinaceous substrates.</text>
</comment>
<dbReference type="OrthoDB" id="536211at2759"/>
<dbReference type="CDD" id="cd04275">
    <property type="entry name" value="ZnMc_pappalysin_like"/>
    <property type="match status" value="1"/>
</dbReference>
<evidence type="ECO:0000259" key="10">
    <source>
        <dbReference type="Pfam" id="PF05572"/>
    </source>
</evidence>
<keyword evidence="9" id="KW-1015">Disulfide bond</keyword>
<dbReference type="EMBL" id="LKCN02000017">
    <property type="protein sequence ID" value="RCI09011.1"/>
    <property type="molecule type" value="Genomic_DNA"/>
</dbReference>
<keyword evidence="7" id="KW-0862">Zinc</keyword>
<feature type="domain" description="Peptidase M43 pregnancy-associated plasma-A" evidence="10">
    <location>
        <begin position="149"/>
        <end position="189"/>
    </location>
</feature>
<keyword evidence="5" id="KW-0732">Signal</keyword>
<dbReference type="Gene3D" id="3.40.390.10">
    <property type="entry name" value="Collagenase (Catalytic Domain)"/>
    <property type="match status" value="1"/>
</dbReference>
<evidence type="ECO:0000256" key="5">
    <source>
        <dbReference type="ARBA" id="ARBA00022729"/>
    </source>
</evidence>
<protein>
    <recommendedName>
        <fullName evidence="10">Peptidase M43 pregnancy-associated plasma-A domain-containing protein</fullName>
    </recommendedName>
</protein>
<comment type="similarity">
    <text evidence="2">Belongs to the peptidase M43B family.</text>
</comment>
<evidence type="ECO:0000256" key="3">
    <source>
        <dbReference type="ARBA" id="ARBA00022670"/>
    </source>
</evidence>
<evidence type="ECO:0000313" key="12">
    <source>
        <dbReference type="Proteomes" id="UP000253664"/>
    </source>
</evidence>
<evidence type="ECO:0000256" key="8">
    <source>
        <dbReference type="ARBA" id="ARBA00023049"/>
    </source>
</evidence>
<keyword evidence="4" id="KW-0479">Metal-binding</keyword>
<dbReference type="GO" id="GO:0046872">
    <property type="term" value="F:metal ion binding"/>
    <property type="evidence" value="ECO:0007669"/>
    <property type="project" value="UniProtKB-KW"/>
</dbReference>
<accession>A0A367L3K1</accession>
<comment type="caution">
    <text evidence="11">The sequence shown here is derived from an EMBL/GenBank/DDBJ whole genome shotgun (WGS) entry which is preliminary data.</text>
</comment>
<keyword evidence="12" id="KW-1185">Reference proteome</keyword>
<feature type="non-terminal residue" evidence="11">
    <location>
        <position position="1"/>
    </location>
</feature>
<evidence type="ECO:0000256" key="1">
    <source>
        <dbReference type="ARBA" id="ARBA00003174"/>
    </source>
</evidence>
<dbReference type="AlphaFoldDB" id="A0A367L3K1"/>
<reference evidence="11 12" key="1">
    <citation type="journal article" date="2015" name="BMC Genomics">
        <title>Insights from the genome of Ophiocordyceps polyrhachis-furcata to pathogenicity and host specificity in insect fungi.</title>
        <authorList>
            <person name="Wichadakul D."/>
            <person name="Kobmoo N."/>
            <person name="Ingsriswang S."/>
            <person name="Tangphatsornruang S."/>
            <person name="Chantasingh D."/>
            <person name="Luangsa-ard J.J."/>
            <person name="Eurwilaichitr L."/>
        </authorList>
    </citation>
    <scope>NUCLEOTIDE SEQUENCE [LARGE SCALE GENOMIC DNA]</scope>
    <source>
        <strain evidence="11 12">BCC 54312</strain>
    </source>
</reference>
<dbReference type="InterPro" id="IPR008754">
    <property type="entry name" value="Peptidase_M43"/>
</dbReference>
<gene>
    <name evidence="11" type="ORF">L249_5090</name>
</gene>
<dbReference type="PANTHER" id="PTHR47466">
    <property type="match status" value="1"/>
</dbReference>
<evidence type="ECO:0000256" key="4">
    <source>
        <dbReference type="ARBA" id="ARBA00022723"/>
    </source>
</evidence>
<evidence type="ECO:0000256" key="6">
    <source>
        <dbReference type="ARBA" id="ARBA00022801"/>
    </source>
</evidence>
<dbReference type="SUPFAM" id="SSF55486">
    <property type="entry name" value="Metalloproteases ('zincins'), catalytic domain"/>
    <property type="match status" value="1"/>
</dbReference>
<keyword evidence="8" id="KW-0482">Metalloprotease</keyword>
<name>A0A367L3K1_9HYPO</name>
<keyword evidence="3" id="KW-0645">Protease</keyword>
<sequence>LRRLPLAELADMKENETVKRIKARTDLSIDLFVHVVTTPKEKNYDTIYKQVNVLNDHFGPGGITFRLKRVDWTFDAVWAAGDSGTAMKRALHRGNNMTANLYVLDSVAAGLGICSFPWNLDEADGPIQDGCIVEASTLPGGGKVHYDQGKTAVHEMGHWLGLLHTFHNGCDGDGDHIDDTPATDGPAFRCPVGRDSCPDRPGLDPVHNLMDFSYERVAFLIVVEDVFTDHVAVPAPRSSRPGSSRECIICGQDTAHYRFPL</sequence>
<dbReference type="PANTHER" id="PTHR47466:SF1">
    <property type="entry name" value="METALLOPROTEASE MEP1 (AFU_ORTHOLOGUE AFUA_1G07730)-RELATED"/>
    <property type="match status" value="1"/>
</dbReference>
<dbReference type="InterPro" id="IPR024079">
    <property type="entry name" value="MetalloPept_cat_dom_sf"/>
</dbReference>
<evidence type="ECO:0000256" key="9">
    <source>
        <dbReference type="ARBA" id="ARBA00023157"/>
    </source>
</evidence>
<dbReference type="GO" id="GO:0006508">
    <property type="term" value="P:proteolysis"/>
    <property type="evidence" value="ECO:0007669"/>
    <property type="project" value="UniProtKB-KW"/>
</dbReference>
<evidence type="ECO:0000313" key="11">
    <source>
        <dbReference type="EMBL" id="RCI09011.1"/>
    </source>
</evidence>
<dbReference type="Proteomes" id="UP000253664">
    <property type="component" value="Unassembled WGS sequence"/>
</dbReference>
<dbReference type="Pfam" id="PF05572">
    <property type="entry name" value="Peptidase_M43"/>
    <property type="match status" value="1"/>
</dbReference>
<evidence type="ECO:0000256" key="2">
    <source>
        <dbReference type="ARBA" id="ARBA00008721"/>
    </source>
</evidence>